<dbReference type="InterPro" id="IPR027417">
    <property type="entry name" value="P-loop_NTPase"/>
</dbReference>
<dbReference type="Pfam" id="PF25601">
    <property type="entry name" value="AAA_lid_14"/>
    <property type="match status" value="1"/>
</dbReference>
<keyword evidence="4" id="KW-0238">DNA-binding</keyword>
<evidence type="ECO:0000256" key="5">
    <source>
        <dbReference type="ARBA" id="ARBA00023163"/>
    </source>
</evidence>
<protein>
    <submittedName>
        <fullName evidence="7">Sigma-54-dependent Fis family transcriptional regulator</fullName>
    </submittedName>
</protein>
<evidence type="ECO:0000259" key="6">
    <source>
        <dbReference type="PROSITE" id="PS50045"/>
    </source>
</evidence>
<evidence type="ECO:0000313" key="7">
    <source>
        <dbReference type="EMBL" id="MRV71756.1"/>
    </source>
</evidence>
<dbReference type="PROSITE" id="PS00676">
    <property type="entry name" value="SIGMA54_INTERACT_2"/>
    <property type="match status" value="1"/>
</dbReference>
<dbReference type="CDD" id="cd00009">
    <property type="entry name" value="AAA"/>
    <property type="match status" value="1"/>
</dbReference>
<keyword evidence="3" id="KW-0805">Transcription regulation</keyword>
<evidence type="ECO:0000256" key="3">
    <source>
        <dbReference type="ARBA" id="ARBA00023015"/>
    </source>
</evidence>
<dbReference type="InterPro" id="IPR009057">
    <property type="entry name" value="Homeodomain-like_sf"/>
</dbReference>
<dbReference type="InterPro" id="IPR003593">
    <property type="entry name" value="AAA+_ATPase"/>
</dbReference>
<dbReference type="PROSITE" id="PS50045">
    <property type="entry name" value="SIGMA54_INTERACT_4"/>
    <property type="match status" value="1"/>
</dbReference>
<dbReference type="AlphaFoldDB" id="A0A7X2IKY3"/>
<evidence type="ECO:0000313" key="8">
    <source>
        <dbReference type="Proteomes" id="UP000446768"/>
    </source>
</evidence>
<dbReference type="PANTHER" id="PTHR32071:SF77">
    <property type="entry name" value="TRANSCRIPTIONAL REGULATORY PROTEIN"/>
    <property type="match status" value="1"/>
</dbReference>
<feature type="domain" description="Sigma-54 factor interaction" evidence="6">
    <location>
        <begin position="329"/>
        <end position="539"/>
    </location>
</feature>
<sequence length="625" mass="66430">MLHQEHPRADLRQRLPDTVRASWDRSRRYGISPSDALLLNEVTLAHQKRVRERNQRLAGYAAPELAALHRALGGAGWMLACLDEEGTIAATYGKAPSPAARLDMVLRTGVSLSELTIGTNGPGCAIAERKPVVVSGCEHYLQEAKDFICVAVPVFDPSGELVGAIDASSTNRSDGGIALGGLTLAAHAIEKRMMADLRDAIFIRMHARPDMLGTPLEALLAVSPDGCLLGLNQAARHMLALPAGAGGDLAFATLFDTPFHLAMDRLGGACNGPVQLQSAGGLLLHARIGMDAAATPPAPRAGARPAAVQDTNDMKDTRVEQQLHYGRRAYARNIPVLLTGETGTGKEVAARLLHDTGPRAGGPFIAVNCSAIPASLIESEFFGYVEGAFTGGRSGGAPGKMEQAHGGTLFLDEIGDMPVELQGRLLRVLQERSITRLGGGKPVAIDIAVVCATHRDLPRLVADGAFREDLLYRINGFQVRLPALRERDDFAALAQRVLRDACAAIDVLRISGPAMAALQAYAWPGNIRQLQHVLRVAALYAEETGRIEPAHLPPEVTAGGQCPGAPGGEPVAALTHFKQNESAFIRGALHDTGGNISATAQRIGISRHTLYRKMRQYGIARPGGE</sequence>
<dbReference type="FunFam" id="3.40.50.300:FF:000006">
    <property type="entry name" value="DNA-binding transcriptional regulator NtrC"/>
    <property type="match status" value="1"/>
</dbReference>
<evidence type="ECO:0000256" key="2">
    <source>
        <dbReference type="ARBA" id="ARBA00022840"/>
    </source>
</evidence>
<keyword evidence="8" id="KW-1185">Reference proteome</keyword>
<dbReference type="SUPFAM" id="SSF52540">
    <property type="entry name" value="P-loop containing nucleoside triphosphate hydrolases"/>
    <property type="match status" value="1"/>
</dbReference>
<dbReference type="EMBL" id="WKJJ01000004">
    <property type="protein sequence ID" value="MRV71756.1"/>
    <property type="molecule type" value="Genomic_DNA"/>
</dbReference>
<organism evidence="7 8">
    <name type="scientific">Pseudoduganella rivuli</name>
    <dbReference type="NCBI Taxonomy" id="2666085"/>
    <lineage>
        <taxon>Bacteria</taxon>
        <taxon>Pseudomonadati</taxon>
        <taxon>Pseudomonadota</taxon>
        <taxon>Betaproteobacteria</taxon>
        <taxon>Burkholderiales</taxon>
        <taxon>Oxalobacteraceae</taxon>
        <taxon>Telluria group</taxon>
        <taxon>Pseudoduganella</taxon>
    </lineage>
</organism>
<dbReference type="InterPro" id="IPR002197">
    <property type="entry name" value="HTH_Fis"/>
</dbReference>
<evidence type="ECO:0000256" key="4">
    <source>
        <dbReference type="ARBA" id="ARBA00023125"/>
    </source>
</evidence>
<dbReference type="Proteomes" id="UP000446768">
    <property type="component" value="Unassembled WGS sequence"/>
</dbReference>
<dbReference type="Gene3D" id="3.40.50.300">
    <property type="entry name" value="P-loop containing nucleotide triphosphate hydrolases"/>
    <property type="match status" value="1"/>
</dbReference>
<dbReference type="InterPro" id="IPR002078">
    <property type="entry name" value="Sigma_54_int"/>
</dbReference>
<comment type="caution">
    <text evidence="7">The sequence shown here is derived from an EMBL/GenBank/DDBJ whole genome shotgun (WGS) entry which is preliminary data.</text>
</comment>
<dbReference type="Gene3D" id="3.30.450.40">
    <property type="match status" value="1"/>
</dbReference>
<dbReference type="Gene3D" id="1.10.10.60">
    <property type="entry name" value="Homeodomain-like"/>
    <property type="match status" value="1"/>
</dbReference>
<accession>A0A7X2IKY3</accession>
<dbReference type="GO" id="GO:0005524">
    <property type="term" value="F:ATP binding"/>
    <property type="evidence" value="ECO:0007669"/>
    <property type="project" value="UniProtKB-KW"/>
</dbReference>
<proteinExistence type="predicted"/>
<dbReference type="GO" id="GO:0043565">
    <property type="term" value="F:sequence-specific DNA binding"/>
    <property type="evidence" value="ECO:0007669"/>
    <property type="project" value="InterPro"/>
</dbReference>
<dbReference type="Pfam" id="PF02954">
    <property type="entry name" value="HTH_8"/>
    <property type="match status" value="1"/>
</dbReference>
<dbReference type="InterPro" id="IPR029016">
    <property type="entry name" value="GAF-like_dom_sf"/>
</dbReference>
<dbReference type="PRINTS" id="PR01590">
    <property type="entry name" value="HTHFIS"/>
</dbReference>
<keyword evidence="1" id="KW-0547">Nucleotide-binding</keyword>
<dbReference type="PANTHER" id="PTHR32071">
    <property type="entry name" value="TRANSCRIPTIONAL REGULATORY PROTEIN"/>
    <property type="match status" value="1"/>
</dbReference>
<dbReference type="InterPro" id="IPR058031">
    <property type="entry name" value="AAA_lid_NorR"/>
</dbReference>
<gene>
    <name evidence="7" type="ORF">GJ700_08445</name>
</gene>
<dbReference type="SUPFAM" id="SSF46689">
    <property type="entry name" value="Homeodomain-like"/>
    <property type="match status" value="1"/>
</dbReference>
<dbReference type="PROSITE" id="PS00688">
    <property type="entry name" value="SIGMA54_INTERACT_3"/>
    <property type="match status" value="1"/>
</dbReference>
<dbReference type="InterPro" id="IPR025944">
    <property type="entry name" value="Sigma_54_int_dom_CS"/>
</dbReference>
<dbReference type="GO" id="GO:0006355">
    <property type="term" value="P:regulation of DNA-templated transcription"/>
    <property type="evidence" value="ECO:0007669"/>
    <property type="project" value="InterPro"/>
</dbReference>
<dbReference type="RefSeq" id="WP_154372554.1">
    <property type="nucleotide sequence ID" value="NZ_WKJJ01000004.1"/>
</dbReference>
<evidence type="ECO:0000256" key="1">
    <source>
        <dbReference type="ARBA" id="ARBA00022741"/>
    </source>
</evidence>
<reference evidence="7 8" key="1">
    <citation type="submission" date="2019-11" db="EMBL/GenBank/DDBJ databases">
        <title>Novel species isolated from a subtropical stream in China.</title>
        <authorList>
            <person name="Lu H."/>
        </authorList>
    </citation>
    <scope>NUCLEOTIDE SEQUENCE [LARGE SCALE GENOMIC DNA]</scope>
    <source>
        <strain evidence="7 8">FT92W</strain>
    </source>
</reference>
<keyword evidence="2" id="KW-0067">ATP-binding</keyword>
<dbReference type="Gene3D" id="1.10.8.60">
    <property type="match status" value="1"/>
</dbReference>
<name>A0A7X2IKY3_9BURK</name>
<keyword evidence="5" id="KW-0804">Transcription</keyword>
<dbReference type="Pfam" id="PF00158">
    <property type="entry name" value="Sigma54_activat"/>
    <property type="match status" value="1"/>
</dbReference>
<dbReference type="SMART" id="SM00382">
    <property type="entry name" value="AAA"/>
    <property type="match status" value="1"/>
</dbReference>
<dbReference type="InterPro" id="IPR025943">
    <property type="entry name" value="Sigma_54_int_dom_ATP-bd_2"/>
</dbReference>